<feature type="domain" description="Aminoglycoside phosphotransferase" evidence="1">
    <location>
        <begin position="18"/>
        <end position="224"/>
    </location>
</feature>
<evidence type="ECO:0000313" key="2">
    <source>
        <dbReference type="EMBL" id="SHM53471.1"/>
    </source>
</evidence>
<dbReference type="EMBL" id="FRCT01000006">
    <property type="protein sequence ID" value="SHM53471.1"/>
    <property type="molecule type" value="Genomic_DNA"/>
</dbReference>
<dbReference type="InterPro" id="IPR050249">
    <property type="entry name" value="Pseudomonas-type_ThrB"/>
</dbReference>
<dbReference type="AlphaFoldDB" id="A0A1M7JKP2"/>
<dbReference type="GO" id="GO:0016740">
    <property type="term" value="F:transferase activity"/>
    <property type="evidence" value="ECO:0007669"/>
    <property type="project" value="UniProtKB-KW"/>
</dbReference>
<dbReference type="Proteomes" id="UP000184394">
    <property type="component" value="Unassembled WGS sequence"/>
</dbReference>
<protein>
    <submittedName>
        <fullName evidence="2">Phosphotransferase enzyme family protein</fullName>
    </submittedName>
</protein>
<dbReference type="SUPFAM" id="SSF56112">
    <property type="entry name" value="Protein kinase-like (PK-like)"/>
    <property type="match status" value="1"/>
</dbReference>
<keyword evidence="2" id="KW-0808">Transferase</keyword>
<proteinExistence type="predicted"/>
<evidence type="ECO:0000313" key="3">
    <source>
        <dbReference type="Proteomes" id="UP000184394"/>
    </source>
</evidence>
<dbReference type="Pfam" id="PF01636">
    <property type="entry name" value="APH"/>
    <property type="match status" value="1"/>
</dbReference>
<reference evidence="2 3" key="1">
    <citation type="submission" date="2016-11" db="EMBL/GenBank/DDBJ databases">
        <authorList>
            <person name="Jaros S."/>
            <person name="Januszkiewicz K."/>
            <person name="Wedrychowicz H."/>
        </authorList>
    </citation>
    <scope>NUCLEOTIDE SEQUENCE [LARGE SCALE GENOMIC DNA]</scope>
    <source>
        <strain evidence="2 3">Y1</strain>
    </source>
</reference>
<dbReference type="OrthoDB" id="526037at2"/>
<dbReference type="RefSeq" id="WP_072950461.1">
    <property type="nucleotide sequence ID" value="NZ_FRCT01000006.1"/>
</dbReference>
<gene>
    <name evidence="2" type="ORF">SAMN04487860_10662</name>
</gene>
<accession>A0A1M7JKP2</accession>
<dbReference type="PANTHER" id="PTHR21064">
    <property type="entry name" value="AMINOGLYCOSIDE PHOSPHOTRANSFERASE DOMAIN-CONTAINING PROTEIN-RELATED"/>
    <property type="match status" value="1"/>
</dbReference>
<dbReference type="Gene3D" id="3.90.1200.10">
    <property type="match status" value="1"/>
</dbReference>
<sequence length="325" mass="35974">MDIRNIPQLFSLPEAAELTELNKGHINGTYLAVCGGKKYILQSLNRAIFRAPEAVMENISRIEAAFVECGSDVAVPHFIASGDKIYAVADEKVWRIYEYITATADAAAEPAAAGRAFGTFIRTMEGSKLSTVPAIEGFHDYDGYFAVLVSKSGIDRSVMVTLDRLRDTLGQVFDSSMKKRIIHGDAKADNIIVSEKMTIIDLDTAMYGYAAIDYGDLVRSVCRNVISDLNAVREITSGFAQGLGGILSDDEVNSLYYGILWLTGELAVRYLIDYRSENKYFRGKTSAQCLARAEELLSQLKQFTDHGEELKEIVRSQFYAVPSEH</sequence>
<dbReference type="InterPro" id="IPR002575">
    <property type="entry name" value="Aminoglycoside_PTrfase"/>
</dbReference>
<evidence type="ECO:0000259" key="1">
    <source>
        <dbReference type="Pfam" id="PF01636"/>
    </source>
</evidence>
<name>A0A1M7JKP2_RUMFL</name>
<dbReference type="PANTHER" id="PTHR21064:SF5">
    <property type="entry name" value="SLR1880 PROTEIN"/>
    <property type="match status" value="1"/>
</dbReference>
<dbReference type="InterPro" id="IPR011009">
    <property type="entry name" value="Kinase-like_dom_sf"/>
</dbReference>
<organism evidence="2 3">
    <name type="scientific">Ruminococcus flavefaciens</name>
    <dbReference type="NCBI Taxonomy" id="1265"/>
    <lineage>
        <taxon>Bacteria</taxon>
        <taxon>Bacillati</taxon>
        <taxon>Bacillota</taxon>
        <taxon>Clostridia</taxon>
        <taxon>Eubacteriales</taxon>
        <taxon>Oscillospiraceae</taxon>
        <taxon>Ruminococcus</taxon>
    </lineage>
</organism>